<gene>
    <name evidence="2" type="ORF">JMJ35_006877</name>
</gene>
<evidence type="ECO:0000256" key="1">
    <source>
        <dbReference type="SAM" id="SignalP"/>
    </source>
</evidence>
<dbReference type="EMBL" id="JAFEKC020000015">
    <property type="protein sequence ID" value="KAK0510445.1"/>
    <property type="molecule type" value="Genomic_DNA"/>
</dbReference>
<reference evidence="2" key="1">
    <citation type="submission" date="2023-03" db="EMBL/GenBank/DDBJ databases">
        <title>Complete genome of Cladonia borealis.</title>
        <authorList>
            <person name="Park H."/>
        </authorList>
    </citation>
    <scope>NUCLEOTIDE SEQUENCE</scope>
    <source>
        <strain evidence="2">ANT050790</strain>
    </source>
</reference>
<organism evidence="2 3">
    <name type="scientific">Cladonia borealis</name>
    <dbReference type="NCBI Taxonomy" id="184061"/>
    <lineage>
        <taxon>Eukaryota</taxon>
        <taxon>Fungi</taxon>
        <taxon>Dikarya</taxon>
        <taxon>Ascomycota</taxon>
        <taxon>Pezizomycotina</taxon>
        <taxon>Lecanoromycetes</taxon>
        <taxon>OSLEUM clade</taxon>
        <taxon>Lecanoromycetidae</taxon>
        <taxon>Lecanorales</taxon>
        <taxon>Lecanorineae</taxon>
        <taxon>Cladoniaceae</taxon>
        <taxon>Cladonia</taxon>
    </lineage>
</organism>
<protein>
    <submittedName>
        <fullName evidence="2">Uncharacterized protein</fullName>
    </submittedName>
</protein>
<keyword evidence="1" id="KW-0732">Signal</keyword>
<evidence type="ECO:0000313" key="3">
    <source>
        <dbReference type="Proteomes" id="UP001166286"/>
    </source>
</evidence>
<sequence length="448" mass="46625">MLSPLSLPLAFVLSIYPLLSTSTEINHLKRAAAEPLARLTNPALFIRQGAACPSIDPFDWDMGEDGGSYTGPAYTPPTSSLFNAASETAAASSAIITTSPTLPTCTLQNEDPDQNINTPYCICTASGLPSSKTYPVLSVAPTAQESASCAYTTLPATAASISISTPVITSNCQVCTQVVNNEADCTPIPSCRPTSNTVNPVSTPTGTPSTKVEISNNTVHAGELSGSKLYSAALSVMSPACPTPSGNNPTSCSSSGQGVQNVGFVEDGDASAGTLVFTIEDSNYTTVGQRNAMLGAAAQAFANAATHKSCQNMTFAGDCPSSRKMMKRDDLSPAGSGALEPRVYTPPPECTHELLVCDTTNLVTVLVLDENGLEAFMNVEASFAIAGFNLFDCEAMLDFLVVALEEVAPEVVLSDWELLGEIMVLCEELTGQGVAVSKGRKEEGGTGW</sequence>
<dbReference type="AlphaFoldDB" id="A0AA39QWF7"/>
<name>A0AA39QWF7_9LECA</name>
<feature type="signal peptide" evidence="1">
    <location>
        <begin position="1"/>
        <end position="22"/>
    </location>
</feature>
<proteinExistence type="predicted"/>
<dbReference type="Proteomes" id="UP001166286">
    <property type="component" value="Unassembled WGS sequence"/>
</dbReference>
<comment type="caution">
    <text evidence="2">The sequence shown here is derived from an EMBL/GenBank/DDBJ whole genome shotgun (WGS) entry which is preliminary data.</text>
</comment>
<feature type="chain" id="PRO_5041250224" evidence="1">
    <location>
        <begin position="23"/>
        <end position="448"/>
    </location>
</feature>
<evidence type="ECO:0000313" key="2">
    <source>
        <dbReference type="EMBL" id="KAK0510445.1"/>
    </source>
</evidence>
<accession>A0AA39QWF7</accession>
<keyword evidence="3" id="KW-1185">Reference proteome</keyword>